<name>A0A3B0BNW5_9ACTN</name>
<organism evidence="1 2">
    <name type="scientific">Streptomyces klenkii</name>
    <dbReference type="NCBI Taxonomy" id="1420899"/>
    <lineage>
        <taxon>Bacteria</taxon>
        <taxon>Bacillati</taxon>
        <taxon>Actinomycetota</taxon>
        <taxon>Actinomycetes</taxon>
        <taxon>Kitasatosporales</taxon>
        <taxon>Streptomycetaceae</taxon>
        <taxon>Streptomyces</taxon>
    </lineage>
</organism>
<keyword evidence="2" id="KW-1185">Reference proteome</keyword>
<comment type="caution">
    <text evidence="1">The sequence shown here is derived from an EMBL/GenBank/DDBJ whole genome shotgun (WGS) entry which is preliminary data.</text>
</comment>
<accession>A0A3B0BNW5</accession>
<evidence type="ECO:0000313" key="2">
    <source>
        <dbReference type="Proteomes" id="UP000270343"/>
    </source>
</evidence>
<dbReference type="AlphaFoldDB" id="A0A3B0BNW5"/>
<evidence type="ECO:0000313" key="1">
    <source>
        <dbReference type="EMBL" id="RKN74612.1"/>
    </source>
</evidence>
<dbReference type="Proteomes" id="UP000270343">
    <property type="component" value="Unassembled WGS sequence"/>
</dbReference>
<gene>
    <name evidence="1" type="ORF">D7231_12300</name>
</gene>
<reference evidence="1 2" key="1">
    <citation type="journal article" date="2015" name="Antonie Van Leeuwenhoek">
        <title>Streptomyces klenkii sp. nov., isolated from deep marine sediment.</title>
        <authorList>
            <person name="Veyisoglu A."/>
            <person name="Sahin N."/>
        </authorList>
    </citation>
    <scope>NUCLEOTIDE SEQUENCE [LARGE SCALE GENOMIC DNA]</scope>
    <source>
        <strain evidence="1 2">KCTC 29202</strain>
    </source>
</reference>
<dbReference type="EMBL" id="RBAM01000004">
    <property type="protein sequence ID" value="RKN74612.1"/>
    <property type="molecule type" value="Genomic_DNA"/>
</dbReference>
<dbReference type="RefSeq" id="WP_120755320.1">
    <property type="nucleotide sequence ID" value="NZ_RBAM01000004.1"/>
</dbReference>
<protein>
    <submittedName>
        <fullName evidence="1">Uncharacterized protein</fullName>
    </submittedName>
</protein>
<proteinExistence type="predicted"/>
<sequence>MYVETATSLMTHHHIRLQVTGETVRPGDVIDFGGWGYTVVEVVDFSGGRKGLRFDTGEALIVDSADELSAVRAIERR</sequence>
<dbReference type="OrthoDB" id="4301387at2"/>